<feature type="domain" description="RING-type" evidence="10">
    <location>
        <begin position="317"/>
        <end position="533"/>
    </location>
</feature>
<dbReference type="CDD" id="cd16630">
    <property type="entry name" value="RING-HC_RBR_RNF216"/>
    <property type="match status" value="1"/>
</dbReference>
<feature type="coiled-coil region" evidence="8">
    <location>
        <begin position="286"/>
        <end position="313"/>
    </location>
</feature>
<dbReference type="InterPro" id="IPR051628">
    <property type="entry name" value="LUBAC_E3_Ligases"/>
</dbReference>
<keyword evidence="4" id="KW-0677">Repeat</keyword>
<evidence type="ECO:0000256" key="9">
    <source>
        <dbReference type="SAM" id="MobiDB-lite"/>
    </source>
</evidence>
<dbReference type="EMBL" id="JBBPEH010000007">
    <property type="protein sequence ID" value="KAK7535931.1"/>
    <property type="molecule type" value="Genomic_DNA"/>
</dbReference>
<evidence type="ECO:0000256" key="2">
    <source>
        <dbReference type="ARBA" id="ARBA00022679"/>
    </source>
</evidence>
<evidence type="ECO:0000259" key="10">
    <source>
        <dbReference type="PROSITE" id="PS51873"/>
    </source>
</evidence>
<evidence type="ECO:0000256" key="5">
    <source>
        <dbReference type="ARBA" id="ARBA00022771"/>
    </source>
</evidence>
<dbReference type="PANTHER" id="PTHR22770:SF47">
    <property type="entry name" value="E3 UBIQUITIN-PROTEIN LIGASE RNF216"/>
    <property type="match status" value="1"/>
</dbReference>
<evidence type="ECO:0000256" key="3">
    <source>
        <dbReference type="ARBA" id="ARBA00022723"/>
    </source>
</evidence>
<name>A0ABR1LL55_9PEZI</name>
<keyword evidence="8" id="KW-0175">Coiled coil</keyword>
<keyword evidence="12" id="KW-1185">Reference proteome</keyword>
<evidence type="ECO:0000256" key="6">
    <source>
        <dbReference type="ARBA" id="ARBA00022786"/>
    </source>
</evidence>
<evidence type="ECO:0000313" key="11">
    <source>
        <dbReference type="EMBL" id="KAK7535931.1"/>
    </source>
</evidence>
<feature type="compositionally biased region" description="Basic and acidic residues" evidence="9">
    <location>
        <begin position="731"/>
        <end position="741"/>
    </location>
</feature>
<dbReference type="PROSITE" id="PS51873">
    <property type="entry name" value="TRIAD"/>
    <property type="match status" value="1"/>
</dbReference>
<keyword evidence="2" id="KW-0808">Transferase</keyword>
<comment type="caution">
    <text evidence="11">The sequence shown here is derived from an EMBL/GenBank/DDBJ whole genome shotgun (WGS) entry which is preliminary data.</text>
</comment>
<keyword evidence="7" id="KW-0862">Zinc</keyword>
<sequence>MPPRPPAHVETIEISSDDDDDMAGLQLLNGHQAPQLPTRGRLDTLVLDDDSDWRAVLNLARELETTEDAQLHRTTEITEDDCLARILEIYPDISHEHVLELFRAKREAGKEANASLCDELIVEILDANDYPKQRQARRENLKRKYRASSEESNYNGPSEDNAQGSRYKELGCRWAIGHYAAGFLTRGPTTRFIDAQTANHTPSNHFLLREFPYVPKRFVTTTLADKKSVFQAYLAIEEAERQYSATDRKDRPYRRVAKLRKEQHICAPQTDTTVCSVKREMAGAKKKVEKDTRKREEEHLKALAEERNEAAARANNDMTECGCCFAEYPTNRMTFCNGEQLHFFCHGCANMYVSNEIGQRKCRPKCMDTGGCDAEFSRSQLKAFLDDKVFETLERLQQQEDLRNAGIEDLDECPFCDFKMICAPKLVDREFRCLNEDCAVVSCRLCRQETHVPFTCEQASKDKKIDVRHKVEEAMTAALIRECNNCKNKFIKDYGCNKMTCTSCRNLQCYVCSKNVKDYNHFGAKPGQCPLYENTEQRHEEEVQKAEKAAFEELKKENPNMAEEDLKIQVSEAVKKADKERVERGAHHPGAQGYPGDVYAPHFGVPGNPPQIPLPENPRARIPNGPPCPCERLLRMLDGIRAPRHDWLPHDYLRAVCHCGRFGDQAPANRPPPAAPGPYMVAPAVQVQPQANPVLQRFREWRAGRLGPDPALRMHHGVPPQLAQDIPPEVEPERRGREPVFPDPQLRMRELEARNRILFGLAPNNMPGFERPPHNAHQAARDPQGWAQINRQANQAMLDARELMAARRHRPR</sequence>
<dbReference type="PANTHER" id="PTHR22770">
    <property type="entry name" value="UBIQUITIN CONJUGATING ENZYME 7 INTERACTING PROTEIN-RELATED"/>
    <property type="match status" value="1"/>
</dbReference>
<feature type="region of interest" description="Disordered" evidence="9">
    <location>
        <begin position="717"/>
        <end position="741"/>
    </location>
</feature>
<reference evidence="11 12" key="1">
    <citation type="submission" date="2024-04" db="EMBL/GenBank/DDBJ databases">
        <title>Phyllosticta paracitricarpa is synonymous to the EU quarantine fungus P. citricarpa based on phylogenomic analyses.</title>
        <authorList>
            <consortium name="Lawrence Berkeley National Laboratory"/>
            <person name="Van ingen-buijs V.A."/>
            <person name="Van westerhoven A.C."/>
            <person name="Haridas S."/>
            <person name="Skiadas P."/>
            <person name="Martin F."/>
            <person name="Groenewald J.Z."/>
            <person name="Crous P.W."/>
            <person name="Seidl M.F."/>
        </authorList>
    </citation>
    <scope>NUCLEOTIDE SEQUENCE [LARGE SCALE GENOMIC DNA]</scope>
    <source>
        <strain evidence="11 12">CPC 17464</strain>
    </source>
</reference>
<evidence type="ECO:0000256" key="4">
    <source>
        <dbReference type="ARBA" id="ARBA00022737"/>
    </source>
</evidence>
<keyword evidence="5" id="KW-0863">Zinc-finger</keyword>
<dbReference type="Pfam" id="PF26200">
    <property type="entry name" value="Rcat_RNF216"/>
    <property type="match status" value="1"/>
</dbReference>
<evidence type="ECO:0000256" key="8">
    <source>
        <dbReference type="SAM" id="Coils"/>
    </source>
</evidence>
<dbReference type="InterPro" id="IPR044066">
    <property type="entry name" value="TRIAD_supradom"/>
</dbReference>
<comment type="pathway">
    <text evidence="1">Protein modification; protein ubiquitination.</text>
</comment>
<dbReference type="Proteomes" id="UP001360953">
    <property type="component" value="Unassembled WGS sequence"/>
</dbReference>
<keyword evidence="3" id="KW-0479">Metal-binding</keyword>
<dbReference type="InterPro" id="IPR047545">
    <property type="entry name" value="BRcat_RBR_RNF216"/>
</dbReference>
<gene>
    <name evidence="11" type="ORF">J3D65DRAFT_603713</name>
</gene>
<proteinExistence type="predicted"/>
<protein>
    <recommendedName>
        <fullName evidence="10">RING-type domain-containing protein</fullName>
    </recommendedName>
</protein>
<dbReference type="SUPFAM" id="SSF57850">
    <property type="entry name" value="RING/U-box"/>
    <property type="match status" value="1"/>
</dbReference>
<evidence type="ECO:0000256" key="1">
    <source>
        <dbReference type="ARBA" id="ARBA00004906"/>
    </source>
</evidence>
<feature type="region of interest" description="Disordered" evidence="9">
    <location>
        <begin position="135"/>
        <end position="162"/>
    </location>
</feature>
<dbReference type="InterPro" id="IPR047546">
    <property type="entry name" value="Rcat_RBR_RNF216"/>
</dbReference>
<dbReference type="Gene3D" id="1.20.120.1750">
    <property type="match status" value="1"/>
</dbReference>
<dbReference type="RefSeq" id="XP_066654347.1">
    <property type="nucleotide sequence ID" value="XM_066798230.1"/>
</dbReference>
<dbReference type="CDD" id="cd20353">
    <property type="entry name" value="Rcat_RBR_RNF216"/>
    <property type="match status" value="1"/>
</dbReference>
<organism evidence="11 12">
    <name type="scientific">Phyllosticta citribraziliensis</name>
    <dbReference type="NCBI Taxonomy" id="989973"/>
    <lineage>
        <taxon>Eukaryota</taxon>
        <taxon>Fungi</taxon>
        <taxon>Dikarya</taxon>
        <taxon>Ascomycota</taxon>
        <taxon>Pezizomycotina</taxon>
        <taxon>Dothideomycetes</taxon>
        <taxon>Dothideomycetes incertae sedis</taxon>
        <taxon>Botryosphaeriales</taxon>
        <taxon>Phyllostictaceae</taxon>
        <taxon>Phyllosticta</taxon>
    </lineage>
</organism>
<evidence type="ECO:0000313" key="12">
    <source>
        <dbReference type="Proteomes" id="UP001360953"/>
    </source>
</evidence>
<dbReference type="GeneID" id="92031136"/>
<accession>A0ABR1LL55</accession>
<feature type="compositionally biased region" description="Polar residues" evidence="9">
    <location>
        <begin position="150"/>
        <end position="162"/>
    </location>
</feature>
<dbReference type="CDD" id="cd20339">
    <property type="entry name" value="BRcat_RBR_RNF216"/>
    <property type="match status" value="1"/>
</dbReference>
<keyword evidence="6" id="KW-0833">Ubl conjugation pathway</keyword>
<dbReference type="InterPro" id="IPR047544">
    <property type="entry name" value="RING-HC_RBR_RNF216"/>
</dbReference>
<evidence type="ECO:0000256" key="7">
    <source>
        <dbReference type="ARBA" id="ARBA00022833"/>
    </source>
</evidence>